<reference evidence="1 2" key="1">
    <citation type="journal article" date="2014" name="Agronomy (Basel)">
        <title>A Draft Genome Sequence for Ensete ventricosum, the Drought-Tolerant Tree Against Hunger.</title>
        <authorList>
            <person name="Harrison J."/>
            <person name="Moore K.A."/>
            <person name="Paszkiewicz K."/>
            <person name="Jones T."/>
            <person name="Grant M."/>
            <person name="Ambacheew D."/>
            <person name="Muzemil S."/>
            <person name="Studholme D.J."/>
        </authorList>
    </citation>
    <scope>NUCLEOTIDE SEQUENCE [LARGE SCALE GENOMIC DNA]</scope>
</reference>
<protein>
    <submittedName>
        <fullName evidence="1">Uncharacterized protein</fullName>
    </submittedName>
</protein>
<comment type="caution">
    <text evidence="1">The sequence shown here is derived from an EMBL/GenBank/DDBJ whole genome shotgun (WGS) entry which is preliminary data.</text>
</comment>
<evidence type="ECO:0000313" key="2">
    <source>
        <dbReference type="Proteomes" id="UP000287651"/>
    </source>
</evidence>
<name>A0A426ZGG3_ENSVE</name>
<dbReference type="EMBL" id="AMZH03006742">
    <property type="protein sequence ID" value="RRT63051.1"/>
    <property type="molecule type" value="Genomic_DNA"/>
</dbReference>
<sequence>MKLQPDDRPRSSLSIGSRFRRCNGISSKFSRRFVERIGKLTRNMPGDRLKKTRRLTARMPEATGLAESRRDLSGLGCASPDAPAQICVSGCSCSKSPMGVMTRVDELIILIATVWPDHWTKCLSRELTVVHSSTLIRGVTVGSCTKA</sequence>
<dbReference type="AlphaFoldDB" id="A0A426ZGG3"/>
<gene>
    <name evidence="1" type="ORF">B296_00036189</name>
</gene>
<proteinExistence type="predicted"/>
<dbReference type="Proteomes" id="UP000287651">
    <property type="component" value="Unassembled WGS sequence"/>
</dbReference>
<organism evidence="1 2">
    <name type="scientific">Ensete ventricosum</name>
    <name type="common">Abyssinian banana</name>
    <name type="synonym">Musa ensete</name>
    <dbReference type="NCBI Taxonomy" id="4639"/>
    <lineage>
        <taxon>Eukaryota</taxon>
        <taxon>Viridiplantae</taxon>
        <taxon>Streptophyta</taxon>
        <taxon>Embryophyta</taxon>
        <taxon>Tracheophyta</taxon>
        <taxon>Spermatophyta</taxon>
        <taxon>Magnoliopsida</taxon>
        <taxon>Liliopsida</taxon>
        <taxon>Zingiberales</taxon>
        <taxon>Musaceae</taxon>
        <taxon>Ensete</taxon>
    </lineage>
</organism>
<evidence type="ECO:0000313" key="1">
    <source>
        <dbReference type="EMBL" id="RRT63051.1"/>
    </source>
</evidence>
<accession>A0A426ZGG3</accession>